<dbReference type="InterPro" id="IPR013078">
    <property type="entry name" value="His_Pase_superF_clade-1"/>
</dbReference>
<dbReference type="Gene3D" id="3.40.50.1240">
    <property type="entry name" value="Phosphoglycerate mutase-like"/>
    <property type="match status" value="1"/>
</dbReference>
<dbReference type="Pfam" id="PF00300">
    <property type="entry name" value="His_Phos_1"/>
    <property type="match status" value="1"/>
</dbReference>
<protein>
    <recommendedName>
        <fullName evidence="3">Histidine phosphatase family protein</fullName>
    </recommendedName>
</protein>
<dbReference type="InterPro" id="IPR029033">
    <property type="entry name" value="His_PPase_superfam"/>
</dbReference>
<reference evidence="1 2" key="1">
    <citation type="submission" date="2016-04" db="EMBL/GenBank/DDBJ databases">
        <authorList>
            <person name="Evans L.H."/>
            <person name="Alamgir A."/>
            <person name="Owens N."/>
            <person name="Weber N.D."/>
            <person name="Virtaneva K."/>
            <person name="Barbian K."/>
            <person name="Babar A."/>
            <person name="Rosenke K."/>
        </authorList>
    </citation>
    <scope>NUCLEOTIDE SEQUENCE [LARGE SCALE GENOMIC DNA]</scope>
    <source>
        <strain evidence="1 2">CCM 8644</strain>
    </source>
</reference>
<accession>A0A179DCZ8</accession>
<evidence type="ECO:0000313" key="2">
    <source>
        <dbReference type="Proteomes" id="UP000078459"/>
    </source>
</evidence>
<dbReference type="AlphaFoldDB" id="A0A179DCZ8"/>
<dbReference type="CDD" id="cd07067">
    <property type="entry name" value="HP_PGM_like"/>
    <property type="match status" value="1"/>
</dbReference>
<organism evidence="1 2">
    <name type="scientific">Pedobacter psychrophilus</name>
    <dbReference type="NCBI Taxonomy" id="1826909"/>
    <lineage>
        <taxon>Bacteria</taxon>
        <taxon>Pseudomonadati</taxon>
        <taxon>Bacteroidota</taxon>
        <taxon>Sphingobacteriia</taxon>
        <taxon>Sphingobacteriales</taxon>
        <taxon>Sphingobacteriaceae</taxon>
        <taxon>Pedobacter</taxon>
    </lineage>
</organism>
<dbReference type="RefSeq" id="WP_068823068.1">
    <property type="nucleotide sequence ID" value="NZ_LWHJ01000029.1"/>
</dbReference>
<comment type="caution">
    <text evidence="1">The sequence shown here is derived from an EMBL/GenBank/DDBJ whole genome shotgun (WGS) entry which is preliminary data.</text>
</comment>
<reference evidence="1 2" key="2">
    <citation type="submission" date="2016-06" db="EMBL/GenBank/DDBJ databases">
        <title>Pedobacter psychrophilus sp. nov., isolated from Antarctic fragmentary rock.</title>
        <authorList>
            <person name="Svec P."/>
        </authorList>
    </citation>
    <scope>NUCLEOTIDE SEQUENCE [LARGE SCALE GENOMIC DNA]</scope>
    <source>
        <strain evidence="1 2">CCM 8644</strain>
    </source>
</reference>
<sequence>MKKSILIVIAFFGLLNFVKAQTKTIWIVRHAEKQMDDTKNSNPPLSKIGLERAEDLRKLLKGKKVDYLFSTSYLRTQQTVLPISKERNIAIQDYKVNDKAFIENLNNLPANSNVIIVGHSNTIIPLAKDLGAKILLDQLTDEDYDFIFELKIKDAKVKTSIKHYGASHHSSNKILAIN</sequence>
<gene>
    <name evidence="1" type="ORF">A5893_12830</name>
</gene>
<name>A0A179DCZ8_9SPHI</name>
<dbReference type="EMBL" id="LWHJ01000029">
    <property type="protein sequence ID" value="OAQ38917.1"/>
    <property type="molecule type" value="Genomic_DNA"/>
</dbReference>
<dbReference type="STRING" id="1826909.A5893_12830"/>
<evidence type="ECO:0008006" key="3">
    <source>
        <dbReference type="Google" id="ProtNLM"/>
    </source>
</evidence>
<proteinExistence type="predicted"/>
<keyword evidence="2" id="KW-1185">Reference proteome</keyword>
<dbReference type="Proteomes" id="UP000078459">
    <property type="component" value="Unassembled WGS sequence"/>
</dbReference>
<dbReference type="SUPFAM" id="SSF53254">
    <property type="entry name" value="Phosphoglycerate mutase-like"/>
    <property type="match status" value="1"/>
</dbReference>
<evidence type="ECO:0000313" key="1">
    <source>
        <dbReference type="EMBL" id="OAQ38917.1"/>
    </source>
</evidence>
<dbReference type="OrthoDB" id="3296006at2"/>